<reference evidence="1 2" key="1">
    <citation type="submission" date="2019-03" db="EMBL/GenBank/DDBJ databases">
        <title>First draft genome of Liparis tanakae, snailfish: a comprehensive survey of snailfish specific genes.</title>
        <authorList>
            <person name="Kim W."/>
            <person name="Song I."/>
            <person name="Jeong J.-H."/>
            <person name="Kim D."/>
            <person name="Kim S."/>
            <person name="Ryu S."/>
            <person name="Song J.Y."/>
            <person name="Lee S.K."/>
        </authorList>
    </citation>
    <scope>NUCLEOTIDE SEQUENCE [LARGE SCALE GENOMIC DNA]</scope>
    <source>
        <tissue evidence="1">Muscle</tissue>
    </source>
</reference>
<protein>
    <submittedName>
        <fullName evidence="1">Uncharacterized protein</fullName>
    </submittedName>
</protein>
<dbReference type="AlphaFoldDB" id="A0A4Z2FGZ4"/>
<gene>
    <name evidence="1" type="ORF">EYF80_049659</name>
</gene>
<evidence type="ECO:0000313" key="2">
    <source>
        <dbReference type="Proteomes" id="UP000314294"/>
    </source>
</evidence>
<name>A0A4Z2FGZ4_9TELE</name>
<dbReference type="Proteomes" id="UP000314294">
    <property type="component" value="Unassembled WGS sequence"/>
</dbReference>
<organism evidence="1 2">
    <name type="scientific">Liparis tanakae</name>
    <name type="common">Tanaka's snailfish</name>
    <dbReference type="NCBI Taxonomy" id="230148"/>
    <lineage>
        <taxon>Eukaryota</taxon>
        <taxon>Metazoa</taxon>
        <taxon>Chordata</taxon>
        <taxon>Craniata</taxon>
        <taxon>Vertebrata</taxon>
        <taxon>Euteleostomi</taxon>
        <taxon>Actinopterygii</taxon>
        <taxon>Neopterygii</taxon>
        <taxon>Teleostei</taxon>
        <taxon>Neoteleostei</taxon>
        <taxon>Acanthomorphata</taxon>
        <taxon>Eupercaria</taxon>
        <taxon>Perciformes</taxon>
        <taxon>Cottioidei</taxon>
        <taxon>Cottales</taxon>
        <taxon>Liparidae</taxon>
        <taxon>Liparis</taxon>
    </lineage>
</organism>
<sequence>MKVGVKVCCHGAVETAPRLPPLVNSSASHAEHDLRFISTKGVLVAECILGVIHCYSTQK</sequence>
<dbReference type="EMBL" id="SRLO01001212">
    <property type="protein sequence ID" value="TNN40175.1"/>
    <property type="molecule type" value="Genomic_DNA"/>
</dbReference>
<proteinExistence type="predicted"/>
<evidence type="ECO:0000313" key="1">
    <source>
        <dbReference type="EMBL" id="TNN40175.1"/>
    </source>
</evidence>
<keyword evidence="2" id="KW-1185">Reference proteome</keyword>
<comment type="caution">
    <text evidence="1">The sequence shown here is derived from an EMBL/GenBank/DDBJ whole genome shotgun (WGS) entry which is preliminary data.</text>
</comment>
<accession>A0A4Z2FGZ4</accession>